<evidence type="ECO:0000256" key="2">
    <source>
        <dbReference type="ARBA" id="ARBA00007330"/>
    </source>
</evidence>
<dbReference type="Pfam" id="PF16901">
    <property type="entry name" value="DAO_C"/>
    <property type="match status" value="1"/>
</dbReference>
<dbReference type="InterPro" id="IPR000447">
    <property type="entry name" value="G3P_DH_FAD-dep"/>
</dbReference>
<comment type="similarity">
    <text evidence="2 6">Belongs to the FAD-dependent glycerol-3-phosphate dehydrogenase family.</text>
</comment>
<dbReference type="SUPFAM" id="SSF51905">
    <property type="entry name" value="FAD/NAD(P)-binding domain"/>
    <property type="match status" value="1"/>
</dbReference>
<dbReference type="Pfam" id="PF01266">
    <property type="entry name" value="DAO"/>
    <property type="match status" value="1"/>
</dbReference>
<comment type="caution">
    <text evidence="10">The sequence shown here is derived from an EMBL/GenBank/DDBJ whole genome shotgun (WGS) entry which is preliminary data.</text>
</comment>
<protein>
    <recommendedName>
        <fullName evidence="6">Glycerol-3-phosphate dehydrogenase</fullName>
        <ecNumber evidence="6">1.1.5.3</ecNumber>
    </recommendedName>
</protein>
<evidence type="ECO:0000313" key="11">
    <source>
        <dbReference type="Proteomes" id="UP000294593"/>
    </source>
</evidence>
<feature type="compositionally biased region" description="Basic and acidic residues" evidence="7">
    <location>
        <begin position="14"/>
        <end position="29"/>
    </location>
</feature>
<dbReference type="InterPro" id="IPR038299">
    <property type="entry name" value="DAO_C_sf"/>
</dbReference>
<feature type="domain" description="FAD dependent oxidoreductase" evidence="8">
    <location>
        <begin position="47"/>
        <end position="421"/>
    </location>
</feature>
<dbReference type="PRINTS" id="PR01001">
    <property type="entry name" value="FADG3PDH"/>
</dbReference>
<dbReference type="Gene3D" id="6.10.250.1890">
    <property type="match status" value="1"/>
</dbReference>
<evidence type="ECO:0000313" key="10">
    <source>
        <dbReference type="EMBL" id="TDP81224.1"/>
    </source>
</evidence>
<evidence type="ECO:0000256" key="4">
    <source>
        <dbReference type="ARBA" id="ARBA00022827"/>
    </source>
</evidence>
<dbReference type="PANTHER" id="PTHR11985:SF15">
    <property type="entry name" value="GLYCEROL-3-PHOSPHATE DEHYDROGENASE, MITOCHONDRIAL"/>
    <property type="match status" value="1"/>
</dbReference>
<evidence type="ECO:0000256" key="1">
    <source>
        <dbReference type="ARBA" id="ARBA00001974"/>
    </source>
</evidence>
<organism evidence="10 11">
    <name type="scientific">Aquabacterium commune</name>
    <dbReference type="NCBI Taxonomy" id="70586"/>
    <lineage>
        <taxon>Bacteria</taxon>
        <taxon>Pseudomonadati</taxon>
        <taxon>Pseudomonadota</taxon>
        <taxon>Betaproteobacteria</taxon>
        <taxon>Burkholderiales</taxon>
        <taxon>Aquabacterium</taxon>
    </lineage>
</organism>
<dbReference type="NCBIfam" id="NF009906">
    <property type="entry name" value="PRK13369.1"/>
    <property type="match status" value="1"/>
</dbReference>
<name>A0A4R6R637_9BURK</name>
<dbReference type="GO" id="GO:0009331">
    <property type="term" value="C:glycerol-3-phosphate dehydrogenase (FAD) complex"/>
    <property type="evidence" value="ECO:0007669"/>
    <property type="project" value="UniProtKB-UniRule"/>
</dbReference>
<comment type="cofactor">
    <cofactor evidence="1 6">
        <name>FAD</name>
        <dbReference type="ChEBI" id="CHEBI:57692"/>
    </cofactor>
</comment>
<dbReference type="PROSITE" id="PS00977">
    <property type="entry name" value="FAD_G3PDH_1"/>
    <property type="match status" value="1"/>
</dbReference>
<dbReference type="EC" id="1.1.5.3" evidence="6"/>
<dbReference type="GO" id="GO:0004368">
    <property type="term" value="F:glycerol-3-phosphate dehydrogenase (quinone) activity"/>
    <property type="evidence" value="ECO:0007669"/>
    <property type="project" value="UniProtKB-EC"/>
</dbReference>
<dbReference type="Gene3D" id="1.10.8.870">
    <property type="entry name" value="Alpha-glycerophosphate oxidase, cap domain"/>
    <property type="match status" value="1"/>
</dbReference>
<evidence type="ECO:0000259" key="8">
    <source>
        <dbReference type="Pfam" id="PF01266"/>
    </source>
</evidence>
<evidence type="ECO:0000259" key="9">
    <source>
        <dbReference type="Pfam" id="PF16901"/>
    </source>
</evidence>
<sequence length="585" mass="64538">MTPQALQEMPLPLDPDHVMSDRVSPDRVSPDAPATPVPPAPVDHHCDVLVVGGGINGVGIARDLAGRGWSVVLCEQDDLASHTSSASTKLIHGGLRYLEHREFGLVRKALQEREVLLRSAPHVMWPLRFVLPHDASMRPAWLIRLGLWLYDHLARREFLPGSHAVSLRDSPLGEPLKPGWTQGFVYSDGWVDDARLVALCALDAAERGAQVLTRTRADSIRPDGGCWRIDLSRRDAATGLETRRVAVRARAVVNAAGPWAEHLLREVMAVPPSATAKPARKASAPAAPVGALRLVKGSHIVVPKLFTHDHAYIFQGQDRRIIFAIPYERDFTLIGTTDVEFRGDPAHVAIDEDETAYLCRELGRYLRRAIAPSDVVWSYAGVRPLLDDAHGSASAVTRDYLLQAQSRPAPWLTVWGGKLTTFRLLSEQAADQVGELLGESRRAWTDSAPLPGGDLSDVLDELRDPATDIAAFQVQLRQRHPWMDLGLAKRWSRAYGSRALRLLDGITSRADLGAEVAPDLYEAELFYLKRQEWALTADDVLWRRTKLGLHCTPAQRQAVADWFAAQAQSGAQAFHHSAMTRDAAD</sequence>
<feature type="region of interest" description="Disordered" evidence="7">
    <location>
        <begin position="1"/>
        <end position="40"/>
    </location>
</feature>
<dbReference type="Proteomes" id="UP000294593">
    <property type="component" value="Unassembled WGS sequence"/>
</dbReference>
<evidence type="ECO:0000256" key="6">
    <source>
        <dbReference type="RuleBase" id="RU361217"/>
    </source>
</evidence>
<accession>A0A4R6R637</accession>
<keyword evidence="4" id="KW-0274">FAD</keyword>
<dbReference type="AlphaFoldDB" id="A0A4R6R637"/>
<dbReference type="Gene3D" id="3.30.9.10">
    <property type="entry name" value="D-Amino Acid Oxidase, subunit A, domain 2"/>
    <property type="match status" value="1"/>
</dbReference>
<dbReference type="Gene3D" id="3.50.50.60">
    <property type="entry name" value="FAD/NAD(P)-binding domain"/>
    <property type="match status" value="1"/>
</dbReference>
<keyword evidence="11" id="KW-1185">Reference proteome</keyword>
<comment type="catalytic activity">
    <reaction evidence="6">
        <text>a quinone + sn-glycerol 3-phosphate = dihydroxyacetone phosphate + a quinol</text>
        <dbReference type="Rhea" id="RHEA:18977"/>
        <dbReference type="ChEBI" id="CHEBI:24646"/>
        <dbReference type="ChEBI" id="CHEBI:57597"/>
        <dbReference type="ChEBI" id="CHEBI:57642"/>
        <dbReference type="ChEBI" id="CHEBI:132124"/>
        <dbReference type="EC" id="1.1.5.3"/>
    </reaction>
</comment>
<dbReference type="InterPro" id="IPR036188">
    <property type="entry name" value="FAD/NAD-bd_sf"/>
</dbReference>
<dbReference type="InterPro" id="IPR006076">
    <property type="entry name" value="FAD-dep_OxRdtase"/>
</dbReference>
<dbReference type="NCBIfam" id="NF008899">
    <property type="entry name" value="PRK12266.1"/>
    <property type="match status" value="1"/>
</dbReference>
<reference evidence="10 11" key="1">
    <citation type="submission" date="2019-03" db="EMBL/GenBank/DDBJ databases">
        <title>Genomic Encyclopedia of Type Strains, Phase IV (KMG-IV): sequencing the most valuable type-strain genomes for metagenomic binning, comparative biology and taxonomic classification.</title>
        <authorList>
            <person name="Goeker M."/>
        </authorList>
    </citation>
    <scope>NUCLEOTIDE SEQUENCE [LARGE SCALE GENOMIC DNA]</scope>
    <source>
        <strain evidence="10 11">DSM 11901</strain>
    </source>
</reference>
<dbReference type="InterPro" id="IPR031656">
    <property type="entry name" value="DAO_C"/>
</dbReference>
<evidence type="ECO:0000256" key="3">
    <source>
        <dbReference type="ARBA" id="ARBA00022630"/>
    </source>
</evidence>
<keyword evidence="3 6" id="KW-0285">Flavoprotein</keyword>
<dbReference type="GO" id="GO:0046168">
    <property type="term" value="P:glycerol-3-phosphate catabolic process"/>
    <property type="evidence" value="ECO:0007669"/>
    <property type="project" value="TreeGrafter"/>
</dbReference>
<evidence type="ECO:0000256" key="7">
    <source>
        <dbReference type="SAM" id="MobiDB-lite"/>
    </source>
</evidence>
<gene>
    <name evidence="10" type="ORF">EV672_1089</name>
</gene>
<keyword evidence="5 6" id="KW-0560">Oxidoreductase</keyword>
<dbReference type="PANTHER" id="PTHR11985">
    <property type="entry name" value="GLYCEROL-3-PHOSPHATE DEHYDROGENASE"/>
    <property type="match status" value="1"/>
</dbReference>
<dbReference type="EMBL" id="SNXW01000008">
    <property type="protein sequence ID" value="TDP81224.1"/>
    <property type="molecule type" value="Genomic_DNA"/>
</dbReference>
<evidence type="ECO:0000256" key="5">
    <source>
        <dbReference type="ARBA" id="ARBA00023002"/>
    </source>
</evidence>
<feature type="domain" description="Alpha-glycerophosphate oxidase C-terminal" evidence="9">
    <location>
        <begin position="445"/>
        <end position="559"/>
    </location>
</feature>
<proteinExistence type="inferred from homology"/>